<dbReference type="Gene3D" id="3.40.50.12780">
    <property type="entry name" value="N-terminal domain of ligase-like"/>
    <property type="match status" value="1"/>
</dbReference>
<dbReference type="InterPro" id="IPR000873">
    <property type="entry name" value="AMP-dep_synth/lig_dom"/>
</dbReference>
<dbReference type="Pfam" id="PF00501">
    <property type="entry name" value="AMP-binding"/>
    <property type="match status" value="1"/>
</dbReference>
<dbReference type="AlphaFoldDB" id="A0A5E4QFG1"/>
<evidence type="ECO:0000313" key="3">
    <source>
        <dbReference type="Proteomes" id="UP000324832"/>
    </source>
</evidence>
<organism evidence="2 3">
    <name type="scientific">Leptidea sinapis</name>
    <dbReference type="NCBI Taxonomy" id="189913"/>
    <lineage>
        <taxon>Eukaryota</taxon>
        <taxon>Metazoa</taxon>
        <taxon>Ecdysozoa</taxon>
        <taxon>Arthropoda</taxon>
        <taxon>Hexapoda</taxon>
        <taxon>Insecta</taxon>
        <taxon>Pterygota</taxon>
        <taxon>Neoptera</taxon>
        <taxon>Endopterygota</taxon>
        <taxon>Lepidoptera</taxon>
        <taxon>Glossata</taxon>
        <taxon>Ditrysia</taxon>
        <taxon>Papilionoidea</taxon>
        <taxon>Pieridae</taxon>
        <taxon>Dismorphiinae</taxon>
        <taxon>Leptidea</taxon>
    </lineage>
</organism>
<dbReference type="Proteomes" id="UP000324832">
    <property type="component" value="Unassembled WGS sequence"/>
</dbReference>
<protein>
    <recommendedName>
        <fullName evidence="1">AMP-dependent synthetase/ligase domain-containing protein</fullName>
    </recommendedName>
</protein>
<sequence>MFKIIRYEKFVQNRVVAYFRSYNVWTKEKVVVSPFKDVDIPDVCGVTDRKYSYNQLYKASQCLAANLRTKFKIKDGDMVAVMMPNLPEYPITVA</sequence>
<proteinExistence type="predicted"/>
<reference evidence="2 3" key="1">
    <citation type="submission" date="2017-07" db="EMBL/GenBank/DDBJ databases">
        <authorList>
            <person name="Talla V."/>
            <person name="Backstrom N."/>
        </authorList>
    </citation>
    <scope>NUCLEOTIDE SEQUENCE [LARGE SCALE GENOMIC DNA]</scope>
</reference>
<evidence type="ECO:0000259" key="1">
    <source>
        <dbReference type="Pfam" id="PF00501"/>
    </source>
</evidence>
<dbReference type="EMBL" id="FZQP02002780">
    <property type="protein sequence ID" value="VVC96530.1"/>
    <property type="molecule type" value="Genomic_DNA"/>
</dbReference>
<dbReference type="InterPro" id="IPR042099">
    <property type="entry name" value="ANL_N_sf"/>
</dbReference>
<name>A0A5E4QFG1_9NEOP</name>
<feature type="domain" description="AMP-dependent synthetase/ligase" evidence="1">
    <location>
        <begin position="46"/>
        <end position="92"/>
    </location>
</feature>
<accession>A0A5E4QFG1</accession>
<dbReference type="SUPFAM" id="SSF56801">
    <property type="entry name" value="Acetyl-CoA synthetase-like"/>
    <property type="match status" value="1"/>
</dbReference>
<evidence type="ECO:0000313" key="2">
    <source>
        <dbReference type="EMBL" id="VVC96530.1"/>
    </source>
</evidence>
<gene>
    <name evidence="2" type="ORF">LSINAPIS_LOCUS8010</name>
</gene>
<keyword evidence="3" id="KW-1185">Reference proteome</keyword>